<dbReference type="Gene3D" id="1.25.40.20">
    <property type="entry name" value="Ankyrin repeat-containing domain"/>
    <property type="match status" value="1"/>
</dbReference>
<evidence type="ECO:0000256" key="12">
    <source>
        <dbReference type="SAM" id="Coils"/>
    </source>
</evidence>
<dbReference type="PROSITE" id="PS00107">
    <property type="entry name" value="PROTEIN_KINASE_ATP"/>
    <property type="match status" value="1"/>
</dbReference>
<dbReference type="InterPro" id="IPR050198">
    <property type="entry name" value="Non-receptor_tyrosine_kinases"/>
</dbReference>
<dbReference type="SMART" id="SM00219">
    <property type="entry name" value="TyrKc"/>
    <property type="match status" value="1"/>
</dbReference>
<evidence type="ECO:0000256" key="5">
    <source>
        <dbReference type="ARBA" id="ARBA00022840"/>
    </source>
</evidence>
<dbReference type="Gene3D" id="3.30.200.20">
    <property type="entry name" value="Phosphorylase Kinase, domain 1"/>
    <property type="match status" value="1"/>
</dbReference>
<evidence type="ECO:0000256" key="13">
    <source>
        <dbReference type="SAM" id="MobiDB-lite"/>
    </source>
</evidence>
<evidence type="ECO:0000256" key="4">
    <source>
        <dbReference type="ARBA" id="ARBA00022777"/>
    </source>
</evidence>
<dbReference type="PRINTS" id="PR00109">
    <property type="entry name" value="TYRKINASE"/>
</dbReference>
<dbReference type="PROSITE" id="PS50011">
    <property type="entry name" value="PROTEIN_KINASE_DOM"/>
    <property type="match status" value="1"/>
</dbReference>
<dbReference type="SUPFAM" id="SSF48403">
    <property type="entry name" value="Ankyrin repeat"/>
    <property type="match status" value="1"/>
</dbReference>
<evidence type="ECO:0000313" key="16">
    <source>
        <dbReference type="EMBL" id="CAC5405622.1"/>
    </source>
</evidence>
<keyword evidence="5 10" id="KW-0067">ATP-binding</keyword>
<reference evidence="16 17" key="1">
    <citation type="submission" date="2020-06" db="EMBL/GenBank/DDBJ databases">
        <authorList>
            <person name="Li R."/>
            <person name="Bekaert M."/>
        </authorList>
    </citation>
    <scope>NUCLEOTIDE SEQUENCE [LARGE SCALE GENOMIC DNA]</scope>
    <source>
        <strain evidence="17">wild</strain>
    </source>
</reference>
<dbReference type="SMART" id="SM00252">
    <property type="entry name" value="SH2"/>
    <property type="match status" value="2"/>
</dbReference>
<dbReference type="EC" id="2.7.10.2" evidence="11"/>
<keyword evidence="1" id="KW-0597">Phosphoprotein</keyword>
<dbReference type="PROSITE" id="PS00109">
    <property type="entry name" value="PROTEIN_KINASE_TYR"/>
    <property type="match status" value="1"/>
</dbReference>
<name>A0A6J8DE02_MYTCO</name>
<dbReference type="InterPro" id="IPR036770">
    <property type="entry name" value="Ankyrin_rpt-contain_sf"/>
</dbReference>
<dbReference type="EMBL" id="CACVKT020007119">
    <property type="protein sequence ID" value="CAC5405622.1"/>
    <property type="molecule type" value="Genomic_DNA"/>
</dbReference>
<dbReference type="SUPFAM" id="SSF56112">
    <property type="entry name" value="Protein kinase-like (PK-like)"/>
    <property type="match status" value="1"/>
</dbReference>
<comment type="catalytic activity">
    <reaction evidence="7 11">
        <text>L-tyrosyl-[protein] + ATP = O-phospho-L-tyrosyl-[protein] + ADP + H(+)</text>
        <dbReference type="Rhea" id="RHEA:10596"/>
        <dbReference type="Rhea" id="RHEA-COMP:10136"/>
        <dbReference type="Rhea" id="RHEA-COMP:20101"/>
        <dbReference type="ChEBI" id="CHEBI:15378"/>
        <dbReference type="ChEBI" id="CHEBI:30616"/>
        <dbReference type="ChEBI" id="CHEBI:46858"/>
        <dbReference type="ChEBI" id="CHEBI:61978"/>
        <dbReference type="ChEBI" id="CHEBI:456216"/>
        <dbReference type="EC" id="2.7.10.2"/>
    </reaction>
</comment>
<dbReference type="FunFam" id="1.10.510.10:FF:000027">
    <property type="entry name" value="Receptor protein-tyrosine kinase"/>
    <property type="match status" value="1"/>
</dbReference>
<evidence type="ECO:0000256" key="10">
    <source>
        <dbReference type="PROSITE-ProRule" id="PRU10141"/>
    </source>
</evidence>
<keyword evidence="9" id="KW-0727">SH2 domain</keyword>
<feature type="coiled-coil region" evidence="12">
    <location>
        <begin position="28"/>
        <end position="55"/>
    </location>
</feature>
<dbReference type="OrthoDB" id="535945at2759"/>
<dbReference type="Gene3D" id="3.30.505.10">
    <property type="entry name" value="SH2 domain"/>
    <property type="match status" value="2"/>
</dbReference>
<feature type="region of interest" description="Disordered" evidence="13">
    <location>
        <begin position="442"/>
        <end position="497"/>
    </location>
</feature>
<dbReference type="PROSITE" id="PS50088">
    <property type="entry name" value="ANK_REPEAT"/>
    <property type="match status" value="2"/>
</dbReference>
<evidence type="ECO:0000259" key="15">
    <source>
        <dbReference type="PROSITE" id="PS50011"/>
    </source>
</evidence>
<dbReference type="AlphaFoldDB" id="A0A6J8DE02"/>
<evidence type="ECO:0000256" key="11">
    <source>
        <dbReference type="RuleBase" id="RU362096"/>
    </source>
</evidence>
<dbReference type="InterPro" id="IPR008266">
    <property type="entry name" value="Tyr_kinase_AS"/>
</dbReference>
<accession>A0A6J8DE02</accession>
<feature type="domain" description="SH2" evidence="14">
    <location>
        <begin position="330"/>
        <end position="425"/>
    </location>
</feature>
<dbReference type="SMART" id="SM00248">
    <property type="entry name" value="ANK"/>
    <property type="match status" value="4"/>
</dbReference>
<comment type="similarity">
    <text evidence="11">Belongs to the protein kinase superfamily. Tyr protein kinase family.</text>
</comment>
<dbReference type="InterPro" id="IPR011009">
    <property type="entry name" value="Kinase-like_dom_sf"/>
</dbReference>
<keyword evidence="3 10" id="KW-0547">Nucleotide-binding</keyword>
<evidence type="ECO:0000256" key="8">
    <source>
        <dbReference type="PROSITE-ProRule" id="PRU00023"/>
    </source>
</evidence>
<dbReference type="PROSITE" id="PS50001">
    <property type="entry name" value="SH2"/>
    <property type="match status" value="2"/>
</dbReference>
<feature type="compositionally biased region" description="Basic and acidic residues" evidence="13">
    <location>
        <begin position="451"/>
        <end position="462"/>
    </location>
</feature>
<feature type="domain" description="Protein kinase" evidence="15">
    <location>
        <begin position="513"/>
        <end position="777"/>
    </location>
</feature>
<dbReference type="PROSITE" id="PS50297">
    <property type="entry name" value="ANK_REP_REGION"/>
    <property type="match status" value="2"/>
</dbReference>
<dbReference type="Pfam" id="PF00017">
    <property type="entry name" value="SH2"/>
    <property type="match status" value="2"/>
</dbReference>
<evidence type="ECO:0000256" key="6">
    <source>
        <dbReference type="ARBA" id="ARBA00023137"/>
    </source>
</evidence>
<feature type="domain" description="SH2" evidence="14">
    <location>
        <begin position="51"/>
        <end position="146"/>
    </location>
</feature>
<keyword evidence="2 11" id="KW-0808">Transferase</keyword>
<feature type="repeat" description="ANK" evidence="8">
    <location>
        <begin position="194"/>
        <end position="226"/>
    </location>
</feature>
<keyword evidence="6 11" id="KW-0829">Tyrosine-protein kinase</keyword>
<dbReference type="GO" id="GO:0004715">
    <property type="term" value="F:non-membrane spanning protein tyrosine kinase activity"/>
    <property type="evidence" value="ECO:0007669"/>
    <property type="project" value="UniProtKB-EC"/>
</dbReference>
<dbReference type="InterPro" id="IPR000980">
    <property type="entry name" value="SH2"/>
</dbReference>
<dbReference type="GO" id="GO:0007165">
    <property type="term" value="P:signal transduction"/>
    <property type="evidence" value="ECO:0007669"/>
    <property type="project" value="UniProtKB-ARBA"/>
</dbReference>
<gene>
    <name evidence="16" type="ORF">MCOR_39294</name>
</gene>
<evidence type="ECO:0000256" key="1">
    <source>
        <dbReference type="ARBA" id="ARBA00022553"/>
    </source>
</evidence>
<dbReference type="InterPro" id="IPR017441">
    <property type="entry name" value="Protein_kinase_ATP_BS"/>
</dbReference>
<dbReference type="InterPro" id="IPR036860">
    <property type="entry name" value="SH2_dom_sf"/>
</dbReference>
<evidence type="ECO:0000313" key="17">
    <source>
        <dbReference type="Proteomes" id="UP000507470"/>
    </source>
</evidence>
<evidence type="ECO:0000259" key="14">
    <source>
        <dbReference type="PROSITE" id="PS50001"/>
    </source>
</evidence>
<evidence type="ECO:0000256" key="2">
    <source>
        <dbReference type="ARBA" id="ARBA00022679"/>
    </source>
</evidence>
<dbReference type="GO" id="GO:0005524">
    <property type="term" value="F:ATP binding"/>
    <property type="evidence" value="ECO:0007669"/>
    <property type="project" value="UniProtKB-UniRule"/>
</dbReference>
<dbReference type="InterPro" id="IPR002110">
    <property type="entry name" value="Ankyrin_rpt"/>
</dbReference>
<protein>
    <recommendedName>
        <fullName evidence="11">Tyrosine-protein kinase</fullName>
        <ecNumber evidence="11">2.7.10.2</ecNumber>
    </recommendedName>
</protein>
<dbReference type="PRINTS" id="PR00401">
    <property type="entry name" value="SH2DOMAIN"/>
</dbReference>
<feature type="repeat" description="ANK" evidence="8">
    <location>
        <begin position="227"/>
        <end position="251"/>
    </location>
</feature>
<keyword evidence="17" id="KW-1185">Reference proteome</keyword>
<evidence type="ECO:0000256" key="9">
    <source>
        <dbReference type="PROSITE-ProRule" id="PRU00191"/>
    </source>
</evidence>
<keyword evidence="12" id="KW-0175">Coiled coil</keyword>
<keyword evidence="8" id="KW-0040">ANK repeat</keyword>
<dbReference type="InterPro" id="IPR020635">
    <property type="entry name" value="Tyr_kinase_cat_dom"/>
</dbReference>
<feature type="binding site" evidence="10">
    <location>
        <position position="550"/>
    </location>
    <ligand>
        <name>ATP</name>
        <dbReference type="ChEBI" id="CHEBI:30616"/>
    </ligand>
</feature>
<keyword evidence="4 11" id="KW-0418">Kinase</keyword>
<dbReference type="SUPFAM" id="SSF55550">
    <property type="entry name" value="SH2 domain"/>
    <property type="match status" value="2"/>
</dbReference>
<evidence type="ECO:0000256" key="3">
    <source>
        <dbReference type="ARBA" id="ARBA00022741"/>
    </source>
</evidence>
<dbReference type="Pfam" id="PF12796">
    <property type="entry name" value="Ank_2"/>
    <property type="match status" value="2"/>
</dbReference>
<feature type="compositionally biased region" description="Pro residues" evidence="13">
    <location>
        <begin position="476"/>
        <end position="489"/>
    </location>
</feature>
<dbReference type="PANTHER" id="PTHR24418">
    <property type="entry name" value="TYROSINE-PROTEIN KINASE"/>
    <property type="match status" value="1"/>
</dbReference>
<feature type="compositionally biased region" description="Acidic residues" evidence="13">
    <location>
        <begin position="463"/>
        <end position="474"/>
    </location>
</feature>
<dbReference type="Gene3D" id="1.10.510.10">
    <property type="entry name" value="Transferase(Phosphotransferase) domain 1"/>
    <property type="match status" value="1"/>
</dbReference>
<dbReference type="InterPro" id="IPR000719">
    <property type="entry name" value="Prot_kinase_dom"/>
</dbReference>
<dbReference type="InterPro" id="IPR001245">
    <property type="entry name" value="Ser-Thr/Tyr_kinase_cat_dom"/>
</dbReference>
<evidence type="ECO:0000256" key="7">
    <source>
        <dbReference type="ARBA" id="ARBA00051245"/>
    </source>
</evidence>
<sequence>MSNEEENDSIYANEDITKVANISKLLQNMHIDKLLENDKKEIERLDENVKWYHKKIPRDTAEQLLKEGLAHVNMDGLFLIRDSTSSTQDYVVSVTHKGKVYHFQIKEIYKGHYQIDEGPIVHGLDKLVTHYQTSSNGLITQLTQHCCAEIPPNKARQLGQTNVLHRAVVEGIPDIVRKILNHRLCPDVNAKTSWGSTCLHDAANYGFEEIVKMLIEKEADVEMIDKAGFTALHRACVAKRPNIVKLLIEDGKSDVQLRCPKTGWVALHVAAYKGHKHCIQELLNHHAPLFPRAEDGSTPYELAKRYNRVECLQMLNFPDYRSVRTRKELWFHSHIDRKTATMLLEAHQSKEGLFLVRKNKKDVNYHVITVCHKHHVFNYEVKVKDFKGQLVHYIDDGPLFDSLERLVEHYHRTKDGLITTLTSALSTAETVLPLIPDDLDDYYNVPDNDEDRPKLPPRHDSPAEEIYETADDDVPATPPPLPSSQPPPIKKGMSVEPKEEEKEVWNIIDKKDIKILEKLGEGEYGEVKKGKYTMRDAKGKNPHKIEVAIKTFHSELGNDAALKSIKEEAKLMSQLKHECIVELFGVCDSPFMLVEEYIPEGSMLDYLVKHGEKKVKVDTLKLWAAQIANGMQYLEKMRVVHRDLAARNILVMNLMQVKISDFGLSRAYSDESSYYKASKGGRWPIKWYAPECVNYGKFTHATDVWSYGVTLWEMFSYGDQPYGDKKGIEVIQFIEEGSRLEKPPACPAVTYVEMKKCWMPKPDERPTFHDLSLHFETEKEYADIRDFKRSKDSSHSKRKK</sequence>
<proteinExistence type="inferred from homology"/>
<dbReference type="Pfam" id="PF07714">
    <property type="entry name" value="PK_Tyr_Ser-Thr"/>
    <property type="match status" value="1"/>
</dbReference>
<organism evidence="16 17">
    <name type="scientific">Mytilus coruscus</name>
    <name type="common">Sea mussel</name>
    <dbReference type="NCBI Taxonomy" id="42192"/>
    <lineage>
        <taxon>Eukaryota</taxon>
        <taxon>Metazoa</taxon>
        <taxon>Spiralia</taxon>
        <taxon>Lophotrochozoa</taxon>
        <taxon>Mollusca</taxon>
        <taxon>Bivalvia</taxon>
        <taxon>Autobranchia</taxon>
        <taxon>Pteriomorphia</taxon>
        <taxon>Mytilida</taxon>
        <taxon>Mytiloidea</taxon>
        <taxon>Mytilidae</taxon>
        <taxon>Mytilinae</taxon>
        <taxon>Mytilus</taxon>
    </lineage>
</organism>
<dbReference type="Proteomes" id="UP000507470">
    <property type="component" value="Unassembled WGS sequence"/>
</dbReference>
<dbReference type="GO" id="GO:0071944">
    <property type="term" value="C:cell periphery"/>
    <property type="evidence" value="ECO:0007669"/>
    <property type="project" value="UniProtKB-ARBA"/>
</dbReference>